<gene>
    <name evidence="1" type="ORF">BRCON_0576</name>
</gene>
<dbReference type="Pfam" id="PF04368">
    <property type="entry name" value="DUF507"/>
    <property type="match status" value="1"/>
</dbReference>
<dbReference type="EMBL" id="CP030759">
    <property type="protein sequence ID" value="AXA35353.1"/>
    <property type="molecule type" value="Genomic_DNA"/>
</dbReference>
<organism evidence="1 2">
    <name type="scientific">Sumerlaea chitinivorans</name>
    <dbReference type="NCBI Taxonomy" id="2250252"/>
    <lineage>
        <taxon>Bacteria</taxon>
        <taxon>Candidatus Sumerlaeota</taxon>
        <taxon>Candidatus Sumerlaeia</taxon>
        <taxon>Candidatus Sumerlaeales</taxon>
        <taxon>Candidatus Sumerlaeaceae</taxon>
        <taxon>Candidatus Sumerlaea</taxon>
    </lineage>
</organism>
<evidence type="ECO:0000313" key="2">
    <source>
        <dbReference type="Proteomes" id="UP000262583"/>
    </source>
</evidence>
<reference evidence="1 2" key="1">
    <citation type="submission" date="2018-05" db="EMBL/GenBank/DDBJ databases">
        <title>A metagenomic window into the 2 km-deep terrestrial subsurface aquifer revealed taxonomically and functionally diverse microbial community comprising novel uncultured bacterial lineages.</title>
        <authorList>
            <person name="Kadnikov V.V."/>
            <person name="Mardanov A.V."/>
            <person name="Beletsky A.V."/>
            <person name="Banks D."/>
            <person name="Pimenov N.V."/>
            <person name="Frank Y.A."/>
            <person name="Karnachuk O.V."/>
            <person name="Ravin N.V."/>
        </authorList>
    </citation>
    <scope>NUCLEOTIDE SEQUENCE [LARGE SCALE GENOMIC DNA]</scope>
    <source>
        <strain evidence="1">BY</strain>
    </source>
</reference>
<evidence type="ECO:0000313" key="1">
    <source>
        <dbReference type="EMBL" id="AXA35353.1"/>
    </source>
</evidence>
<dbReference type="InterPro" id="IPR007463">
    <property type="entry name" value="DUF507"/>
</dbReference>
<accession>A0A2Z4Y4B3</accession>
<evidence type="ECO:0008006" key="3">
    <source>
        <dbReference type="Google" id="ProtNLM"/>
    </source>
</evidence>
<dbReference type="KEGG" id="schv:BRCON_0576"/>
<dbReference type="Proteomes" id="UP000262583">
    <property type="component" value="Chromosome"/>
</dbReference>
<sequence length="93" mass="11055">MRLKPEKVEYLASRIARELQSLQTVTFLATPEQVAGAIRRVILHDLQREDEIEREAEQILQQYRQKINMRNLSYNTLLAKTKQELARKRHIIL</sequence>
<proteinExistence type="predicted"/>
<dbReference type="AlphaFoldDB" id="A0A2Z4Y4B3"/>
<protein>
    <recommendedName>
        <fullName evidence="3">DUF507 domain-containing protein</fullName>
    </recommendedName>
</protein>
<name>A0A2Z4Y4B3_SUMC1</name>